<dbReference type="InterPro" id="IPR050178">
    <property type="entry name" value="AspA/AstE_fam"/>
</dbReference>
<feature type="domain" description="Succinylglutamate desuccinylase/Aspartoacylase catalytic" evidence="8">
    <location>
        <begin position="49"/>
        <end position="241"/>
    </location>
</feature>
<evidence type="ECO:0000256" key="5">
    <source>
        <dbReference type="HAMAP-Rule" id="MF_00767"/>
    </source>
</evidence>
<keyword evidence="1 5" id="KW-0056">Arginine metabolism</keyword>
<dbReference type="GO" id="GO:0009017">
    <property type="term" value="F:succinylglutamate desuccinylase activity"/>
    <property type="evidence" value="ECO:0007669"/>
    <property type="project" value="UniProtKB-UniRule"/>
</dbReference>
<feature type="binding site" evidence="5">
    <location>
        <position position="61"/>
    </location>
    <ligand>
        <name>Zn(2+)</name>
        <dbReference type="ChEBI" id="CHEBI:29105"/>
    </ligand>
</feature>
<evidence type="ECO:0000259" key="8">
    <source>
        <dbReference type="Pfam" id="PF24827"/>
    </source>
</evidence>
<dbReference type="Pfam" id="PF24827">
    <property type="entry name" value="AstE_AspA_cat"/>
    <property type="match status" value="1"/>
</dbReference>
<dbReference type="NCBIfam" id="NF003706">
    <property type="entry name" value="PRK05324.1"/>
    <property type="match status" value="1"/>
</dbReference>
<comment type="cofactor">
    <cofactor evidence="5">
        <name>Zn(2+)</name>
        <dbReference type="ChEBI" id="CHEBI:29105"/>
    </cofactor>
    <text evidence="5">Binds 1 zinc ion per subunit.</text>
</comment>
<dbReference type="OrthoDB" id="5290473at2"/>
<reference evidence="9 10" key="1">
    <citation type="submission" date="2018-06" db="EMBL/GenBank/DDBJ databases">
        <title>Marinomonas sp. YLB-05 draft genome sequence.</title>
        <authorList>
            <person name="Yu L."/>
            <person name="Tang X."/>
        </authorList>
    </citation>
    <scope>NUCLEOTIDE SEQUENCE [LARGE SCALE GENOMIC DNA]</scope>
    <source>
        <strain evidence="9 10">YLB-05</strain>
    </source>
</reference>
<evidence type="ECO:0000313" key="10">
    <source>
        <dbReference type="Proteomes" id="UP000254326"/>
    </source>
</evidence>
<proteinExistence type="inferred from homology"/>
<dbReference type="PANTHER" id="PTHR15162:SF7">
    <property type="entry name" value="SUCCINYLGLUTAMATE DESUCCINYLASE"/>
    <property type="match status" value="1"/>
</dbReference>
<evidence type="ECO:0000259" key="7">
    <source>
        <dbReference type="Pfam" id="PF04952"/>
    </source>
</evidence>
<keyword evidence="3 5" id="KW-0378">Hydrolase</keyword>
<comment type="pathway">
    <text evidence="5">Amino-acid degradation; L-arginine degradation via AST pathway; L-glutamate and succinate from L-arginine: step 5/5.</text>
</comment>
<dbReference type="AlphaFoldDB" id="A0A370UA12"/>
<dbReference type="UniPathway" id="UPA00185">
    <property type="reaction ID" value="UER00283"/>
</dbReference>
<dbReference type="InterPro" id="IPR007036">
    <property type="entry name" value="Aste_AspA_hybrid_dom"/>
</dbReference>
<accession>A0A370UA12</accession>
<dbReference type="CDD" id="cd03855">
    <property type="entry name" value="M14_ASTE"/>
    <property type="match status" value="1"/>
</dbReference>
<dbReference type="EC" id="3.5.1.96" evidence="5 6"/>
<gene>
    <name evidence="5 9" type="primary">astE</name>
    <name evidence="9" type="ORF">DN730_09395</name>
</gene>
<evidence type="ECO:0000256" key="3">
    <source>
        <dbReference type="ARBA" id="ARBA00022801"/>
    </source>
</evidence>
<dbReference type="NCBIfam" id="TIGR03242">
    <property type="entry name" value="arg_catab_astE"/>
    <property type="match status" value="1"/>
</dbReference>
<feature type="domain" description="AstE/AspA barrel-sandwich hybrid" evidence="7">
    <location>
        <begin position="253"/>
        <end position="326"/>
    </location>
</feature>
<dbReference type="GO" id="GO:0019544">
    <property type="term" value="P:L-arginine catabolic process to L-glutamate"/>
    <property type="evidence" value="ECO:0007669"/>
    <property type="project" value="UniProtKB-UniRule"/>
</dbReference>
<dbReference type="Pfam" id="PF04952">
    <property type="entry name" value="AstE_AspA_hybrid"/>
    <property type="match status" value="1"/>
</dbReference>
<dbReference type="PIRSF" id="PIRSF017020">
    <property type="entry name" value="AstE"/>
    <property type="match status" value="1"/>
</dbReference>
<evidence type="ECO:0000256" key="6">
    <source>
        <dbReference type="NCBIfam" id="TIGR03242"/>
    </source>
</evidence>
<comment type="catalytic activity">
    <reaction evidence="5">
        <text>N-succinyl-L-glutamate + H2O = L-glutamate + succinate</text>
        <dbReference type="Rhea" id="RHEA:15169"/>
        <dbReference type="ChEBI" id="CHEBI:15377"/>
        <dbReference type="ChEBI" id="CHEBI:29985"/>
        <dbReference type="ChEBI" id="CHEBI:30031"/>
        <dbReference type="ChEBI" id="CHEBI:58763"/>
        <dbReference type="EC" id="3.5.1.96"/>
    </reaction>
</comment>
<dbReference type="GO" id="GO:0019545">
    <property type="term" value="P:L-arginine catabolic process to succinate"/>
    <property type="evidence" value="ECO:0007669"/>
    <property type="project" value="UniProtKB-UniRule"/>
</dbReference>
<dbReference type="Proteomes" id="UP000254326">
    <property type="component" value="Unassembled WGS sequence"/>
</dbReference>
<dbReference type="EMBL" id="QKRA01000003">
    <property type="protein sequence ID" value="RDL44593.1"/>
    <property type="molecule type" value="Genomic_DNA"/>
</dbReference>
<dbReference type="GO" id="GO:0016788">
    <property type="term" value="F:hydrolase activity, acting on ester bonds"/>
    <property type="evidence" value="ECO:0007669"/>
    <property type="project" value="UniProtKB-UniRule"/>
</dbReference>
<evidence type="ECO:0000256" key="1">
    <source>
        <dbReference type="ARBA" id="ARBA00022503"/>
    </source>
</evidence>
<feature type="binding site" evidence="5">
    <location>
        <position position="151"/>
    </location>
    <ligand>
        <name>Zn(2+)</name>
        <dbReference type="ChEBI" id="CHEBI:29105"/>
    </ligand>
</feature>
<evidence type="ECO:0000256" key="2">
    <source>
        <dbReference type="ARBA" id="ARBA00022723"/>
    </source>
</evidence>
<comment type="function">
    <text evidence="5">Transforms N(2)-succinylglutamate into succinate and glutamate.</text>
</comment>
<feature type="active site" evidence="5">
    <location>
        <position position="215"/>
    </location>
</feature>
<keyword evidence="4 5" id="KW-0862">Zinc</keyword>
<evidence type="ECO:0000256" key="4">
    <source>
        <dbReference type="ARBA" id="ARBA00022833"/>
    </source>
</evidence>
<organism evidence="9 10">
    <name type="scientific">Marinomonas piezotolerans</name>
    <dbReference type="NCBI Taxonomy" id="2213058"/>
    <lineage>
        <taxon>Bacteria</taxon>
        <taxon>Pseudomonadati</taxon>
        <taxon>Pseudomonadota</taxon>
        <taxon>Gammaproteobacteria</taxon>
        <taxon>Oceanospirillales</taxon>
        <taxon>Oceanospirillaceae</taxon>
        <taxon>Marinomonas</taxon>
    </lineage>
</organism>
<dbReference type="PANTHER" id="PTHR15162">
    <property type="entry name" value="ASPARTOACYLASE"/>
    <property type="match status" value="1"/>
</dbReference>
<comment type="caution">
    <text evidence="9">The sequence shown here is derived from an EMBL/GenBank/DDBJ whole genome shotgun (WGS) entry which is preliminary data.</text>
</comment>
<name>A0A370UA12_9GAMM</name>
<comment type="similarity">
    <text evidence="5">Belongs to the AspA/AstE family. Succinylglutamate desuccinylase subfamily.</text>
</comment>
<sequence>MATIIDDFLSFTLSNPHSVSQQTHKLSCGTVILEAAGILRFEPDSQAKASVVLSAGIHGNETAPIELLNDLVKQLFRGELNLAVRLLIIFGHPEAMIAGKRFIDVNLNRLFCGAWERYEGIEVTRAQNLEQAVSEFFSKHQGGQKLHYDLHTAIRGSQYQKFAIHPFTGGRAYNIAQFRWYAALGVEAVLLSHQPTTTFSYHSYVNHGAEAVTIELGKVRPFGGNDLSTLARAAESLTSLIEKGSLRQADMEAIQGFAVIDVLEKDAEDYELNIDHDVKNFTEFEAGFELAKSSHSRYIVKQSNDAIVFPNTDIPVGQRAGLVVRRIALNKL</sequence>
<dbReference type="SUPFAM" id="SSF53187">
    <property type="entry name" value="Zn-dependent exopeptidases"/>
    <property type="match status" value="1"/>
</dbReference>
<dbReference type="Gene3D" id="3.40.630.10">
    <property type="entry name" value="Zn peptidases"/>
    <property type="match status" value="1"/>
</dbReference>
<keyword evidence="10" id="KW-1185">Reference proteome</keyword>
<feature type="binding site" evidence="5">
    <location>
        <position position="58"/>
    </location>
    <ligand>
        <name>Zn(2+)</name>
        <dbReference type="ChEBI" id="CHEBI:29105"/>
    </ligand>
</feature>
<dbReference type="GO" id="GO:0008270">
    <property type="term" value="F:zinc ion binding"/>
    <property type="evidence" value="ECO:0007669"/>
    <property type="project" value="UniProtKB-UniRule"/>
</dbReference>
<protein>
    <recommendedName>
        <fullName evidence="5 6">Succinylglutamate desuccinylase</fullName>
        <ecNumber evidence="5 6">3.5.1.96</ecNumber>
    </recommendedName>
</protein>
<dbReference type="HAMAP" id="MF_00767">
    <property type="entry name" value="Arg_catab_AstE"/>
    <property type="match status" value="1"/>
</dbReference>
<keyword evidence="2 5" id="KW-0479">Metal-binding</keyword>
<dbReference type="InterPro" id="IPR016681">
    <property type="entry name" value="SuccinylGlu_desuccinylase"/>
</dbReference>
<evidence type="ECO:0000313" key="9">
    <source>
        <dbReference type="EMBL" id="RDL44593.1"/>
    </source>
</evidence>
<dbReference type="RefSeq" id="WP_115467856.1">
    <property type="nucleotide sequence ID" value="NZ_QKRA01000003.1"/>
</dbReference>
<dbReference type="InterPro" id="IPR055438">
    <property type="entry name" value="AstE_AspA_cat"/>
</dbReference>